<dbReference type="InterPro" id="IPR038692">
    <property type="entry name" value="Cthe_2751_sf"/>
</dbReference>
<dbReference type="Gene3D" id="1.25.40.750">
    <property type="entry name" value="Domain of unknown function DUF5071"/>
    <property type="match status" value="1"/>
</dbReference>
<dbReference type="RefSeq" id="WP_004660794.1">
    <property type="nucleotide sequence ID" value="NZ_BMDV01000002.1"/>
</dbReference>
<proteinExistence type="predicted"/>
<reference evidence="3" key="1">
    <citation type="submission" date="2013-02" db="EMBL/GenBank/DDBJ databases">
        <title>The Genome Sequence of Acinetobacter sp. NIPH 236.</title>
        <authorList>
            <consortium name="The Broad Institute Genome Sequencing Platform"/>
            <consortium name="The Broad Institute Genome Sequencing Center for Infectious Disease"/>
            <person name="Cerqueira G."/>
            <person name="Feldgarden M."/>
            <person name="Courvalin P."/>
            <person name="Perichon B."/>
            <person name="Grillot-Courvalin C."/>
            <person name="Clermont D."/>
            <person name="Rocha E."/>
            <person name="Yoon E.-J."/>
            <person name="Nemec A."/>
            <person name="Walker B."/>
            <person name="Young S.K."/>
            <person name="Zeng Q."/>
            <person name="Gargeya S."/>
            <person name="Fitzgerald M."/>
            <person name="Haas B."/>
            <person name="Abouelleil A."/>
            <person name="Alvarado L."/>
            <person name="Arachchi H.M."/>
            <person name="Berlin A.M."/>
            <person name="Chapman S.B."/>
            <person name="Dewar J."/>
            <person name="Goldberg J."/>
            <person name="Griggs A."/>
            <person name="Gujja S."/>
            <person name="Hansen M."/>
            <person name="Howarth C."/>
            <person name="Imamovic A."/>
            <person name="Larimer J."/>
            <person name="McCowan C."/>
            <person name="Murphy C."/>
            <person name="Neiman D."/>
            <person name="Pearson M."/>
            <person name="Priest M."/>
            <person name="Roberts A."/>
            <person name="Saif S."/>
            <person name="Shea T."/>
            <person name="Sisk P."/>
            <person name="Sykes S."/>
            <person name="Wortman J."/>
            <person name="Nusbaum C."/>
            <person name="Birren B."/>
        </authorList>
    </citation>
    <scope>NUCLEOTIDE SEQUENCE [LARGE SCALE GENOMIC DNA]</scope>
    <source>
        <strain evidence="3">NIPH 236</strain>
    </source>
</reference>
<protein>
    <recommendedName>
        <fullName evidence="1">DUF5071 domain-containing protein</fullName>
    </recommendedName>
</protein>
<organism evidence="2 3">
    <name type="scientific">Acinetobacter modestus</name>
    <dbReference type="NCBI Taxonomy" id="1776740"/>
    <lineage>
        <taxon>Bacteria</taxon>
        <taxon>Pseudomonadati</taxon>
        <taxon>Pseudomonadota</taxon>
        <taxon>Gammaproteobacteria</taxon>
        <taxon>Moraxellales</taxon>
        <taxon>Moraxellaceae</taxon>
        <taxon>Acinetobacter</taxon>
    </lineage>
</organism>
<feature type="domain" description="DUF5071" evidence="1">
    <location>
        <begin position="66"/>
        <end position="137"/>
    </location>
</feature>
<dbReference type="EMBL" id="APOJ01000020">
    <property type="protein sequence ID" value="ENU27503.1"/>
    <property type="molecule type" value="Genomic_DNA"/>
</dbReference>
<dbReference type="GeneID" id="92834544"/>
<accession>A0ABP2TZ56</accession>
<evidence type="ECO:0000259" key="1">
    <source>
        <dbReference type="Pfam" id="PF16804"/>
    </source>
</evidence>
<dbReference type="Proteomes" id="UP000013190">
    <property type="component" value="Unassembled WGS sequence"/>
</dbReference>
<evidence type="ECO:0000313" key="3">
    <source>
        <dbReference type="Proteomes" id="UP000013190"/>
    </source>
</evidence>
<gene>
    <name evidence="2" type="ORF">F992_01127</name>
</gene>
<keyword evidence="3" id="KW-1185">Reference proteome</keyword>
<evidence type="ECO:0000313" key="2">
    <source>
        <dbReference type="EMBL" id="ENU27503.1"/>
    </source>
</evidence>
<dbReference type="InterPro" id="IPR031837">
    <property type="entry name" value="DUF5071"/>
</dbReference>
<dbReference type="Pfam" id="PF16804">
    <property type="entry name" value="DUF5071"/>
    <property type="match status" value="1"/>
</dbReference>
<name>A0ABP2TZ56_9GAMM</name>
<comment type="caution">
    <text evidence="2">The sequence shown here is derived from an EMBL/GenBank/DDBJ whole genome shotgun (WGS) entry which is preliminary data.</text>
</comment>
<sequence length="160" mass="19017">MIEPINESSILKIIGEKLLYIHDLIDLAFEIKRKLRSRKLDFSVLIQPYSCSEWENLTMMIPYLPREIVEENLDQLLEGFMDLNWPGSRILYGYLAEIDIHKLKNSFDRVIDKAIEKDDTEWVYFLCVFMNDEKVGMKDSFIPEIEKSRSFLKSHDIDYD</sequence>
<reference evidence="2 3" key="2">
    <citation type="journal article" date="2016" name="Int. J. Syst. Evol. Microbiol.">
        <title>Taxonomy of haemolytic and/or proteolytic strains of the genus Acinetobacter with the proposal of Acinetobacter courvalinii sp. nov. (genomic species 14 sensu Bouvet &amp; Jeanjean), Acinetobacter dispersus sp. nov. (genomic species 17), Acinetobacter modestus sp. nov., Acinetobacter proteolyticus sp. nov. and Acinetobacter vivianii sp. nov.</title>
        <authorList>
            <person name="Nemec A."/>
            <person name="Radolfova-Krizova L."/>
            <person name="Maixnerova M."/>
            <person name="Vrestiakova E."/>
            <person name="Jezek P."/>
            <person name="Sedo O."/>
        </authorList>
    </citation>
    <scope>NUCLEOTIDE SEQUENCE [LARGE SCALE GENOMIC DNA]</scope>
    <source>
        <strain evidence="2 3">NIPH 236</strain>
    </source>
</reference>